<reference evidence="1 3" key="1">
    <citation type="journal article" date="2014" name="BMC Genomics">
        <title>Genome sequence of Anopheles sinensis provides insight into genetics basis of mosquito competence for malaria parasites.</title>
        <authorList>
            <person name="Zhou D."/>
            <person name="Zhang D."/>
            <person name="Ding G."/>
            <person name="Shi L."/>
            <person name="Hou Q."/>
            <person name="Ye Y."/>
            <person name="Xu Y."/>
            <person name="Zhou H."/>
            <person name="Xiong C."/>
            <person name="Li S."/>
            <person name="Yu J."/>
            <person name="Hong S."/>
            <person name="Yu X."/>
            <person name="Zou P."/>
            <person name="Chen C."/>
            <person name="Chang X."/>
            <person name="Wang W."/>
            <person name="Lv Y."/>
            <person name="Sun Y."/>
            <person name="Ma L."/>
            <person name="Shen B."/>
            <person name="Zhu C."/>
        </authorList>
    </citation>
    <scope>NUCLEOTIDE SEQUENCE [LARGE SCALE GENOMIC DNA]</scope>
</reference>
<dbReference type="VEuPathDB" id="VectorBase:ASIC018389"/>
<keyword evidence="3" id="KW-1185">Reference proteome</keyword>
<gene>
    <name evidence="1" type="ORF">ZHAS_00018389</name>
</gene>
<dbReference type="GO" id="GO:0030246">
    <property type="term" value="F:carbohydrate binding"/>
    <property type="evidence" value="ECO:0007669"/>
    <property type="project" value="UniProtKB-KW"/>
</dbReference>
<proteinExistence type="predicted"/>
<name>A0A084WHP1_ANOSI</name>
<evidence type="ECO:0000313" key="1">
    <source>
        <dbReference type="EMBL" id="KFB49735.1"/>
    </source>
</evidence>
<keyword evidence="1" id="KW-0418">Kinase</keyword>
<dbReference type="GO" id="GO:0016301">
    <property type="term" value="F:kinase activity"/>
    <property type="evidence" value="ECO:0007669"/>
    <property type="project" value="UniProtKB-KW"/>
</dbReference>
<dbReference type="EMBL" id="KE525347">
    <property type="protein sequence ID" value="KFB49735.1"/>
    <property type="molecule type" value="Genomic_DNA"/>
</dbReference>
<evidence type="ECO:0000313" key="3">
    <source>
        <dbReference type="Proteomes" id="UP000030765"/>
    </source>
</evidence>
<protein>
    <submittedName>
        <fullName evidence="1 2">G-type lectin S-receptor-like serine/threonine-protein kinase RLK1-like protein</fullName>
    </submittedName>
</protein>
<dbReference type="EMBL" id="ATLV01023863">
    <property type="status" value="NOT_ANNOTATED_CDS"/>
    <property type="molecule type" value="Genomic_DNA"/>
</dbReference>
<sequence length="131" mass="14241">MLASPKPPTIAVVQCREFAFTFPPHSPPPPNRDGYLIVSSHKSKKIVIITRWPFISRPVGESKLLFVVPLAEGLVPVPTPPSLTDIPATREPVLISLHVQHIITLLPSLGPQAVEVGLRAAFGYPACRLDL</sequence>
<accession>A0A084WHP1</accession>
<keyword evidence="1" id="KW-0808">Transferase</keyword>
<evidence type="ECO:0000313" key="2">
    <source>
        <dbReference type="EnsemblMetazoa" id="ASIC018389-PA"/>
    </source>
</evidence>
<keyword evidence="1" id="KW-0675">Receptor</keyword>
<keyword evidence="1" id="KW-0430">Lectin</keyword>
<dbReference type="EnsemblMetazoa" id="ASIC018389-RA">
    <property type="protein sequence ID" value="ASIC018389-PA"/>
    <property type="gene ID" value="ASIC018389"/>
</dbReference>
<dbReference type="Proteomes" id="UP000030765">
    <property type="component" value="Unassembled WGS sequence"/>
</dbReference>
<dbReference type="AlphaFoldDB" id="A0A084WHP1"/>
<organism evidence="1">
    <name type="scientific">Anopheles sinensis</name>
    <name type="common">Mosquito</name>
    <dbReference type="NCBI Taxonomy" id="74873"/>
    <lineage>
        <taxon>Eukaryota</taxon>
        <taxon>Metazoa</taxon>
        <taxon>Ecdysozoa</taxon>
        <taxon>Arthropoda</taxon>
        <taxon>Hexapoda</taxon>
        <taxon>Insecta</taxon>
        <taxon>Pterygota</taxon>
        <taxon>Neoptera</taxon>
        <taxon>Endopterygota</taxon>
        <taxon>Diptera</taxon>
        <taxon>Nematocera</taxon>
        <taxon>Culicoidea</taxon>
        <taxon>Culicidae</taxon>
        <taxon>Anophelinae</taxon>
        <taxon>Anopheles</taxon>
    </lineage>
</organism>
<reference evidence="2" key="2">
    <citation type="submission" date="2020-05" db="UniProtKB">
        <authorList>
            <consortium name="EnsemblMetazoa"/>
        </authorList>
    </citation>
    <scope>IDENTIFICATION</scope>
</reference>